<evidence type="ECO:0000313" key="2">
    <source>
        <dbReference type="EMBL" id="RRT35843.1"/>
    </source>
</evidence>
<evidence type="ECO:0000313" key="3">
    <source>
        <dbReference type="Proteomes" id="UP000287651"/>
    </source>
</evidence>
<protein>
    <submittedName>
        <fullName evidence="2">Uncharacterized protein</fullName>
    </submittedName>
</protein>
<evidence type="ECO:0000256" key="1">
    <source>
        <dbReference type="SAM" id="MobiDB-lite"/>
    </source>
</evidence>
<reference evidence="2 3" key="1">
    <citation type="journal article" date="2014" name="Agronomy (Basel)">
        <title>A Draft Genome Sequence for Ensete ventricosum, the Drought-Tolerant Tree Against Hunger.</title>
        <authorList>
            <person name="Harrison J."/>
            <person name="Moore K.A."/>
            <person name="Paszkiewicz K."/>
            <person name="Jones T."/>
            <person name="Grant M."/>
            <person name="Ambacheew D."/>
            <person name="Muzemil S."/>
            <person name="Studholme D.J."/>
        </authorList>
    </citation>
    <scope>NUCLEOTIDE SEQUENCE [LARGE SCALE GENOMIC DNA]</scope>
</reference>
<feature type="region of interest" description="Disordered" evidence="1">
    <location>
        <begin position="109"/>
        <end position="133"/>
    </location>
</feature>
<comment type="caution">
    <text evidence="2">The sequence shown here is derived from an EMBL/GenBank/DDBJ whole genome shotgun (WGS) entry which is preliminary data.</text>
</comment>
<feature type="non-terminal residue" evidence="2">
    <location>
        <position position="133"/>
    </location>
</feature>
<proteinExistence type="predicted"/>
<feature type="compositionally biased region" description="Basic and acidic residues" evidence="1">
    <location>
        <begin position="114"/>
        <end position="133"/>
    </location>
</feature>
<sequence length="133" mass="15319">MHRVDTFGNWLGLCWKLAEGIRSLLGWHKGVRQKKTETRRNIIKSSRKACRDSDNVVGSRWKFARRFTEGIGKLAGNAKGDRRKEDRRTYRKIVGGCRSMQELVVDVSVPQEGGLRRPEDLPQDHERLPEYAG</sequence>
<organism evidence="2 3">
    <name type="scientific">Ensete ventricosum</name>
    <name type="common">Abyssinian banana</name>
    <name type="synonym">Musa ensete</name>
    <dbReference type="NCBI Taxonomy" id="4639"/>
    <lineage>
        <taxon>Eukaryota</taxon>
        <taxon>Viridiplantae</taxon>
        <taxon>Streptophyta</taxon>
        <taxon>Embryophyta</taxon>
        <taxon>Tracheophyta</taxon>
        <taxon>Spermatophyta</taxon>
        <taxon>Magnoliopsida</taxon>
        <taxon>Liliopsida</taxon>
        <taxon>Zingiberales</taxon>
        <taxon>Musaceae</taxon>
        <taxon>Ensete</taxon>
    </lineage>
</organism>
<dbReference type="Proteomes" id="UP000287651">
    <property type="component" value="Unassembled WGS sequence"/>
</dbReference>
<name>A0A426X8N8_ENSVE</name>
<gene>
    <name evidence="2" type="ORF">B296_00050995</name>
</gene>
<dbReference type="AlphaFoldDB" id="A0A426X8N8"/>
<accession>A0A426X8N8</accession>
<dbReference type="EMBL" id="AMZH03024434">
    <property type="protein sequence ID" value="RRT35843.1"/>
    <property type="molecule type" value="Genomic_DNA"/>
</dbReference>